<accession>X0YIL4</accession>
<dbReference type="EMBL" id="BARS01055572">
    <property type="protein sequence ID" value="GAG46977.1"/>
    <property type="molecule type" value="Genomic_DNA"/>
</dbReference>
<dbReference type="GO" id="GO:0046872">
    <property type="term" value="F:metal ion binding"/>
    <property type="evidence" value="ECO:0007669"/>
    <property type="project" value="UniProtKB-KW"/>
</dbReference>
<evidence type="ECO:0000313" key="5">
    <source>
        <dbReference type="EMBL" id="GAG46977.1"/>
    </source>
</evidence>
<dbReference type="Pfam" id="PF16347">
    <property type="entry name" value="SGSH_C"/>
    <property type="match status" value="1"/>
</dbReference>
<name>X0YIL4_9ZZZZ</name>
<feature type="domain" description="N-sulphoglucosamine sulphohydrolase C-terminal" evidence="4">
    <location>
        <begin position="1"/>
        <end position="155"/>
    </location>
</feature>
<evidence type="ECO:0000256" key="1">
    <source>
        <dbReference type="ARBA" id="ARBA00022723"/>
    </source>
</evidence>
<gene>
    <name evidence="5" type="ORF">S01H1_82028</name>
</gene>
<feature type="non-terminal residue" evidence="5">
    <location>
        <position position="1"/>
    </location>
</feature>
<comment type="caution">
    <text evidence="5">The sequence shown here is derived from an EMBL/GenBank/DDBJ whole genome shotgun (WGS) entry which is preliminary data.</text>
</comment>
<organism evidence="5">
    <name type="scientific">marine sediment metagenome</name>
    <dbReference type="NCBI Taxonomy" id="412755"/>
    <lineage>
        <taxon>unclassified sequences</taxon>
        <taxon>metagenomes</taxon>
        <taxon>ecological metagenomes</taxon>
    </lineage>
</organism>
<protein>
    <recommendedName>
        <fullName evidence="4">N-sulphoglucosamine sulphohydrolase C-terminal domain-containing protein</fullName>
    </recommendedName>
</protein>
<sequence>HGMTDKRTMHEESIRVPLLVRYPALVKAGTVVTEQVLNIDLAPSVLDVCSAKPLSNIHGRSWKPLLAGDAAGWRTAWFYEYNYEKQFPYTPNVRGVRTDTWKYVHYPHGDGGPDRHKAELYNLKDDPGESKNLIDDPAHADTVAMLKKELARLMQETGALPDKMPLDEGVKKELPEESIR</sequence>
<dbReference type="AlphaFoldDB" id="X0YIL4"/>
<keyword evidence="2" id="KW-0378">Hydrolase</keyword>
<evidence type="ECO:0000259" key="4">
    <source>
        <dbReference type="Pfam" id="PF16347"/>
    </source>
</evidence>
<dbReference type="PANTHER" id="PTHR45953">
    <property type="entry name" value="IDURONATE 2-SULFATASE"/>
    <property type="match status" value="1"/>
</dbReference>
<feature type="region of interest" description="Disordered" evidence="3">
    <location>
        <begin position="159"/>
        <end position="180"/>
    </location>
</feature>
<dbReference type="Gene3D" id="3.40.720.10">
    <property type="entry name" value="Alkaline Phosphatase, subunit A"/>
    <property type="match status" value="1"/>
</dbReference>
<dbReference type="SUPFAM" id="SSF53649">
    <property type="entry name" value="Alkaline phosphatase-like"/>
    <property type="match status" value="1"/>
</dbReference>
<dbReference type="GO" id="GO:0008484">
    <property type="term" value="F:sulfuric ester hydrolase activity"/>
    <property type="evidence" value="ECO:0007669"/>
    <property type="project" value="TreeGrafter"/>
</dbReference>
<proteinExistence type="predicted"/>
<reference evidence="5" key="1">
    <citation type="journal article" date="2014" name="Front. Microbiol.">
        <title>High frequency of phylogenetically diverse reductive dehalogenase-homologous genes in deep subseafloor sedimentary metagenomes.</title>
        <authorList>
            <person name="Kawai M."/>
            <person name="Futagami T."/>
            <person name="Toyoda A."/>
            <person name="Takaki Y."/>
            <person name="Nishi S."/>
            <person name="Hori S."/>
            <person name="Arai W."/>
            <person name="Tsubouchi T."/>
            <person name="Morono Y."/>
            <person name="Uchiyama I."/>
            <person name="Ito T."/>
            <person name="Fujiyama A."/>
            <person name="Inagaki F."/>
            <person name="Takami H."/>
        </authorList>
    </citation>
    <scope>NUCLEOTIDE SEQUENCE</scope>
    <source>
        <strain evidence="5">Expedition CK06-06</strain>
    </source>
</reference>
<keyword evidence="1" id="KW-0479">Metal-binding</keyword>
<dbReference type="PANTHER" id="PTHR45953:SF1">
    <property type="entry name" value="IDURONATE 2-SULFATASE"/>
    <property type="match status" value="1"/>
</dbReference>
<feature type="compositionally biased region" description="Basic and acidic residues" evidence="3">
    <location>
        <begin position="164"/>
        <end position="180"/>
    </location>
</feature>
<evidence type="ECO:0000256" key="3">
    <source>
        <dbReference type="SAM" id="MobiDB-lite"/>
    </source>
</evidence>
<dbReference type="GO" id="GO:0005737">
    <property type="term" value="C:cytoplasm"/>
    <property type="evidence" value="ECO:0007669"/>
    <property type="project" value="TreeGrafter"/>
</dbReference>
<dbReference type="InterPro" id="IPR032506">
    <property type="entry name" value="SGSH_C"/>
</dbReference>
<evidence type="ECO:0000256" key="2">
    <source>
        <dbReference type="ARBA" id="ARBA00022801"/>
    </source>
</evidence>
<dbReference type="InterPro" id="IPR017850">
    <property type="entry name" value="Alkaline_phosphatase_core_sf"/>
</dbReference>